<dbReference type="EMBL" id="PJKA01000006">
    <property type="protein sequence ID" value="PNC18774.1"/>
    <property type="molecule type" value="Genomic_DNA"/>
</dbReference>
<evidence type="ECO:0000313" key="1">
    <source>
        <dbReference type="EMBL" id="PNC18774.1"/>
    </source>
</evidence>
<name>A0A2N8HES2_9BACT</name>
<reference evidence="1 2" key="1">
    <citation type="journal article" date="2017" name="BMC Genomics">
        <title>Genome sequencing of 39 Akkermansia muciniphila isolates reveals its population structure, genomic and functional diverisity, and global distribution in mammalian gut microbiotas.</title>
        <authorList>
            <person name="Guo X."/>
            <person name="Li S."/>
            <person name="Zhang J."/>
            <person name="Wu F."/>
            <person name="Li X."/>
            <person name="Wu D."/>
            <person name="Zhang M."/>
            <person name="Ou Z."/>
            <person name="Jie Z."/>
            <person name="Yan Q."/>
            <person name="Li P."/>
            <person name="Yi J."/>
            <person name="Peng Y."/>
        </authorList>
    </citation>
    <scope>NUCLEOTIDE SEQUENCE [LARGE SCALE GENOMIC DNA]</scope>
    <source>
        <strain evidence="1 2">GP24</strain>
    </source>
</reference>
<comment type="caution">
    <text evidence="1">The sequence shown here is derived from an EMBL/GenBank/DDBJ whole genome shotgun (WGS) entry which is preliminary data.</text>
</comment>
<organism evidence="1 2">
    <name type="scientific">Akkermansia muciniphila</name>
    <dbReference type="NCBI Taxonomy" id="239935"/>
    <lineage>
        <taxon>Bacteria</taxon>
        <taxon>Pseudomonadati</taxon>
        <taxon>Verrucomicrobiota</taxon>
        <taxon>Verrucomicrobiia</taxon>
        <taxon>Verrucomicrobiales</taxon>
        <taxon>Akkermansiaceae</taxon>
        <taxon>Akkermansia</taxon>
    </lineage>
</organism>
<proteinExistence type="predicted"/>
<dbReference type="Proteomes" id="UP000236000">
    <property type="component" value="Unassembled WGS sequence"/>
</dbReference>
<evidence type="ECO:0000313" key="2">
    <source>
        <dbReference type="Proteomes" id="UP000236000"/>
    </source>
</evidence>
<accession>A0A2N8HES2</accession>
<gene>
    <name evidence="1" type="ORF">CXU22_02970</name>
</gene>
<protein>
    <submittedName>
        <fullName evidence="1">Uncharacterized protein</fullName>
    </submittedName>
</protein>
<sequence>MLSWRGPGITRAAYSRAVSLFFCRLRQRKTQMASAQAVTATRRAHEWRLERMMMEVMAVYLLEKGPPRQ</sequence>
<dbReference type="AlphaFoldDB" id="A0A2N8HES2"/>